<protein>
    <recommendedName>
        <fullName evidence="1">Cysteine-rich CPCC domain-containing protein</fullName>
    </recommendedName>
</protein>
<organism evidence="2 3">
    <name type="scientific">Kribbella alba</name>
    <dbReference type="NCBI Taxonomy" id="190197"/>
    <lineage>
        <taxon>Bacteria</taxon>
        <taxon>Bacillati</taxon>
        <taxon>Actinomycetota</taxon>
        <taxon>Actinomycetes</taxon>
        <taxon>Propionibacteriales</taxon>
        <taxon>Kribbellaceae</taxon>
        <taxon>Kribbella</taxon>
    </lineage>
</organism>
<name>A0ABN2F3K3_9ACTN</name>
<dbReference type="RefSeq" id="WP_344110349.1">
    <property type="nucleotide sequence ID" value="NZ_BAAANE010000004.1"/>
</dbReference>
<gene>
    <name evidence="2" type="ORF">GCM10009744_16440</name>
</gene>
<evidence type="ECO:0000313" key="2">
    <source>
        <dbReference type="EMBL" id="GAA1629191.1"/>
    </source>
</evidence>
<dbReference type="EMBL" id="BAAANE010000004">
    <property type="protein sequence ID" value="GAA1629191.1"/>
    <property type="molecule type" value="Genomic_DNA"/>
</dbReference>
<accession>A0ABN2F3K3</accession>
<dbReference type="Pfam" id="PF14206">
    <property type="entry name" value="Cys_rich_CPCC"/>
    <property type="match status" value="1"/>
</dbReference>
<comment type="caution">
    <text evidence="2">The sequence shown here is derived from an EMBL/GenBank/DDBJ whole genome shotgun (WGS) entry which is preliminary data.</text>
</comment>
<proteinExistence type="predicted"/>
<feature type="domain" description="Cysteine-rich CPCC" evidence="1">
    <location>
        <begin position="5"/>
        <end position="77"/>
    </location>
</feature>
<reference evidence="2 3" key="1">
    <citation type="journal article" date="2019" name="Int. J. Syst. Evol. Microbiol.">
        <title>The Global Catalogue of Microorganisms (GCM) 10K type strain sequencing project: providing services to taxonomists for standard genome sequencing and annotation.</title>
        <authorList>
            <consortium name="The Broad Institute Genomics Platform"/>
            <consortium name="The Broad Institute Genome Sequencing Center for Infectious Disease"/>
            <person name="Wu L."/>
            <person name="Ma J."/>
        </authorList>
    </citation>
    <scope>NUCLEOTIDE SEQUENCE [LARGE SCALE GENOMIC DNA]</scope>
    <source>
        <strain evidence="2 3">JCM 14306</strain>
    </source>
</reference>
<dbReference type="InterPro" id="IPR025983">
    <property type="entry name" value="Cys_rich_CPCC"/>
</dbReference>
<dbReference type="Proteomes" id="UP001501319">
    <property type="component" value="Unassembled WGS sequence"/>
</dbReference>
<evidence type="ECO:0000313" key="3">
    <source>
        <dbReference type="Proteomes" id="UP001501319"/>
    </source>
</evidence>
<sequence length="123" mass="14513">MDDLYPCPCCGYLVFSEPAGSYEICSICFWEDDAIQLRWPDWTGGANRPSLRDSQRNFARFGAMEERFVSNVRGPEAADRVDEGWRPIDGERDHFESQGVQERPWPDDSAVLYWWRPTFWRRK</sequence>
<keyword evidence="3" id="KW-1185">Reference proteome</keyword>
<evidence type="ECO:0000259" key="1">
    <source>
        <dbReference type="Pfam" id="PF14206"/>
    </source>
</evidence>